<dbReference type="EMBL" id="QNUK01001155">
    <property type="protein sequence ID" value="KAF5886774.1"/>
    <property type="molecule type" value="Genomic_DNA"/>
</dbReference>
<keyword evidence="1" id="KW-0812">Transmembrane</keyword>
<dbReference type="SMART" id="SM00406">
    <property type="entry name" value="IGv"/>
    <property type="match status" value="3"/>
</dbReference>
<name>A0A8J4T2K2_CLAMG</name>
<dbReference type="OrthoDB" id="8436389at2759"/>
<dbReference type="Gene3D" id="2.60.40.10">
    <property type="entry name" value="Immunoglobulins"/>
    <property type="match status" value="3"/>
</dbReference>
<reference evidence="3" key="1">
    <citation type="submission" date="2020-07" db="EMBL/GenBank/DDBJ databases">
        <title>Clarias magur genome sequencing, assembly and annotation.</title>
        <authorList>
            <person name="Kushwaha B."/>
            <person name="Kumar R."/>
            <person name="Das P."/>
            <person name="Joshi C.G."/>
            <person name="Kumar D."/>
            <person name="Nagpure N.S."/>
            <person name="Pandey M."/>
            <person name="Agarwal S."/>
            <person name="Srivastava S."/>
            <person name="Singh M."/>
            <person name="Sahoo L."/>
            <person name="Jayasankar P."/>
            <person name="Meher P.K."/>
            <person name="Koringa P.G."/>
            <person name="Iquebal M.A."/>
            <person name="Das S.P."/>
            <person name="Bit A."/>
            <person name="Patnaik S."/>
            <person name="Patel N."/>
            <person name="Shah T.M."/>
            <person name="Hinsu A."/>
            <person name="Jena J.K."/>
        </authorList>
    </citation>
    <scope>NUCLEOTIDE SEQUENCE</scope>
    <source>
        <strain evidence="3">CIFAMagur01</strain>
        <tissue evidence="3">Testis</tissue>
    </source>
</reference>
<dbReference type="InterPro" id="IPR003599">
    <property type="entry name" value="Ig_sub"/>
</dbReference>
<keyword evidence="4" id="KW-1185">Reference proteome</keyword>
<dbReference type="GO" id="GO:0038023">
    <property type="term" value="F:signaling receptor activity"/>
    <property type="evidence" value="ECO:0007669"/>
    <property type="project" value="InterPro"/>
</dbReference>
<dbReference type="InterPro" id="IPR039090">
    <property type="entry name" value="CD7"/>
</dbReference>
<feature type="domain" description="Ig-like" evidence="2">
    <location>
        <begin position="124"/>
        <end position="218"/>
    </location>
</feature>
<feature type="domain" description="Ig-like" evidence="2">
    <location>
        <begin position="1"/>
        <end position="101"/>
    </location>
</feature>
<dbReference type="PANTHER" id="PTHR15343:SF0">
    <property type="entry name" value="T-CELL ANTIGEN CD7"/>
    <property type="match status" value="1"/>
</dbReference>
<dbReference type="GO" id="GO:0016020">
    <property type="term" value="C:membrane"/>
    <property type="evidence" value="ECO:0007669"/>
    <property type="project" value="InterPro"/>
</dbReference>
<evidence type="ECO:0000313" key="3">
    <source>
        <dbReference type="EMBL" id="KAF5886774.1"/>
    </source>
</evidence>
<feature type="transmembrane region" description="Helical" evidence="1">
    <location>
        <begin position="358"/>
        <end position="377"/>
    </location>
</feature>
<feature type="non-terminal residue" evidence="3">
    <location>
        <position position="378"/>
    </location>
</feature>
<proteinExistence type="predicted"/>
<dbReference type="PROSITE" id="PS50835">
    <property type="entry name" value="IG_LIKE"/>
    <property type="match status" value="2"/>
</dbReference>
<sequence>AEGRSEPLFVRFGGKVTIKCSITNPDQDGVYLYTRREETGKNETVLYYFKDGTLTPETPYKGRVKTNRDIRDFSVSISNLSVQDSGAYWCKFNKLDANTVSKRTRLFVKSEYESRCVPMFVHVGENVTIECSITNPDQDEVYLLTQREEISKEEKVFHYNYRKDGVLSTETRYKDRVEFSKALNGDFSDFTVSISNVSEQDSGVYWCRFNKLNKQTFSERMCLFVQSVGKRWCEHKLVHVGENVTIKCSITNPDQDGVFLFTQREETREEDKVLYYYAPKQVLTLEIPYSRDRVKINGDFRDFSVSISNVSKFDMGFYWCRFNKLDKYINSSETFLFVQPEIIHTCKGGSKEECIWKMFAYILAGMFIFTLIILVVVL</sequence>
<feature type="non-terminal residue" evidence="3">
    <location>
        <position position="1"/>
    </location>
</feature>
<dbReference type="Pfam" id="PF07686">
    <property type="entry name" value="V-set"/>
    <property type="match status" value="3"/>
</dbReference>
<dbReference type="SMART" id="SM00409">
    <property type="entry name" value="IG"/>
    <property type="match status" value="3"/>
</dbReference>
<evidence type="ECO:0000259" key="2">
    <source>
        <dbReference type="PROSITE" id="PS50835"/>
    </source>
</evidence>
<protein>
    <submittedName>
        <fullName evidence="3">Tyrosine-protein phosphatase non-receptor type substrate 1-like</fullName>
    </submittedName>
</protein>
<dbReference type="SUPFAM" id="SSF48726">
    <property type="entry name" value="Immunoglobulin"/>
    <property type="match status" value="3"/>
</dbReference>
<dbReference type="InterPro" id="IPR013783">
    <property type="entry name" value="Ig-like_fold"/>
</dbReference>
<dbReference type="GO" id="GO:0002250">
    <property type="term" value="P:adaptive immune response"/>
    <property type="evidence" value="ECO:0007669"/>
    <property type="project" value="InterPro"/>
</dbReference>
<dbReference type="AlphaFoldDB" id="A0A8J4T2K2"/>
<dbReference type="InterPro" id="IPR007110">
    <property type="entry name" value="Ig-like_dom"/>
</dbReference>
<dbReference type="InterPro" id="IPR013106">
    <property type="entry name" value="Ig_V-set"/>
</dbReference>
<dbReference type="InterPro" id="IPR036179">
    <property type="entry name" value="Ig-like_dom_sf"/>
</dbReference>
<dbReference type="PANTHER" id="PTHR15343">
    <property type="entry name" value="CD7"/>
    <property type="match status" value="1"/>
</dbReference>
<evidence type="ECO:0000313" key="4">
    <source>
        <dbReference type="Proteomes" id="UP000727407"/>
    </source>
</evidence>
<organism evidence="3 4">
    <name type="scientific">Clarias magur</name>
    <name type="common">Asian catfish</name>
    <name type="synonym">Macropteronotus magur</name>
    <dbReference type="NCBI Taxonomy" id="1594786"/>
    <lineage>
        <taxon>Eukaryota</taxon>
        <taxon>Metazoa</taxon>
        <taxon>Chordata</taxon>
        <taxon>Craniata</taxon>
        <taxon>Vertebrata</taxon>
        <taxon>Euteleostomi</taxon>
        <taxon>Actinopterygii</taxon>
        <taxon>Neopterygii</taxon>
        <taxon>Teleostei</taxon>
        <taxon>Ostariophysi</taxon>
        <taxon>Siluriformes</taxon>
        <taxon>Clariidae</taxon>
        <taxon>Clarias</taxon>
    </lineage>
</organism>
<dbReference type="Proteomes" id="UP000727407">
    <property type="component" value="Unassembled WGS sequence"/>
</dbReference>
<keyword evidence="1" id="KW-1133">Transmembrane helix</keyword>
<evidence type="ECO:0000256" key="1">
    <source>
        <dbReference type="SAM" id="Phobius"/>
    </source>
</evidence>
<gene>
    <name evidence="3" type="ORF">DAT39_022435</name>
</gene>
<comment type="caution">
    <text evidence="3">The sequence shown here is derived from an EMBL/GenBank/DDBJ whole genome shotgun (WGS) entry which is preliminary data.</text>
</comment>
<keyword evidence="1" id="KW-0472">Membrane</keyword>
<accession>A0A8J4T2K2</accession>